<keyword evidence="1" id="KW-0812">Transmembrane</keyword>
<organism evidence="2 3">
    <name type="scientific">Muriicola marianensis</name>
    <dbReference type="NCBI Taxonomy" id="1324801"/>
    <lineage>
        <taxon>Bacteria</taxon>
        <taxon>Pseudomonadati</taxon>
        <taxon>Bacteroidota</taxon>
        <taxon>Flavobacteriia</taxon>
        <taxon>Flavobacteriales</taxon>
        <taxon>Flavobacteriaceae</taxon>
        <taxon>Muriicola</taxon>
    </lineage>
</organism>
<dbReference type="Proteomes" id="UP000625780">
    <property type="component" value="Unassembled WGS sequence"/>
</dbReference>
<evidence type="ECO:0000256" key="1">
    <source>
        <dbReference type="SAM" id="Phobius"/>
    </source>
</evidence>
<proteinExistence type="predicted"/>
<evidence type="ECO:0000313" key="2">
    <source>
        <dbReference type="EMBL" id="GGD38419.1"/>
    </source>
</evidence>
<dbReference type="EMBL" id="BMFH01000001">
    <property type="protein sequence ID" value="GGD38419.1"/>
    <property type="molecule type" value="Genomic_DNA"/>
</dbReference>
<comment type="caution">
    <text evidence="2">The sequence shown here is derived from an EMBL/GenBank/DDBJ whole genome shotgun (WGS) entry which is preliminary data.</text>
</comment>
<name>A0ABQ1QQS4_9FLAO</name>
<gene>
    <name evidence="2" type="ORF">GCM10011361_01960</name>
</gene>
<sequence length="113" mass="13356">MIIYSYQFWEAFQDVTELDSVGNLRVFPLVILNVALVITLSRFVKYRSQFMAVYEEISREVDEMLNEMKSKYPQEVGATLERIRKGKKGKEYRRQQLKALEEEIEARLDLTKG</sequence>
<reference evidence="3" key="1">
    <citation type="journal article" date="2019" name="Int. J. Syst. Evol. Microbiol.">
        <title>The Global Catalogue of Microorganisms (GCM) 10K type strain sequencing project: providing services to taxonomists for standard genome sequencing and annotation.</title>
        <authorList>
            <consortium name="The Broad Institute Genomics Platform"/>
            <consortium name="The Broad Institute Genome Sequencing Center for Infectious Disease"/>
            <person name="Wu L."/>
            <person name="Ma J."/>
        </authorList>
    </citation>
    <scope>NUCLEOTIDE SEQUENCE [LARGE SCALE GENOMIC DNA]</scope>
    <source>
        <strain evidence="3">CGMCC 1.12606</strain>
    </source>
</reference>
<evidence type="ECO:0000313" key="3">
    <source>
        <dbReference type="Proteomes" id="UP000625780"/>
    </source>
</evidence>
<accession>A0ABQ1QQS4</accession>
<protein>
    <submittedName>
        <fullName evidence="2">Uncharacterized protein</fullName>
    </submittedName>
</protein>
<keyword evidence="1" id="KW-1133">Transmembrane helix</keyword>
<keyword evidence="1" id="KW-0472">Membrane</keyword>
<keyword evidence="3" id="KW-1185">Reference proteome</keyword>
<feature type="transmembrane region" description="Helical" evidence="1">
    <location>
        <begin position="26"/>
        <end position="44"/>
    </location>
</feature>